<dbReference type="Pfam" id="PF13302">
    <property type="entry name" value="Acetyltransf_3"/>
    <property type="match status" value="1"/>
</dbReference>
<organism evidence="2 3">
    <name type="scientific">Flavobacterium piscinae</name>
    <dbReference type="NCBI Taxonomy" id="2506424"/>
    <lineage>
        <taxon>Bacteria</taxon>
        <taxon>Pseudomonadati</taxon>
        <taxon>Bacteroidota</taxon>
        <taxon>Flavobacteriia</taxon>
        <taxon>Flavobacteriales</taxon>
        <taxon>Flavobacteriaceae</taxon>
        <taxon>Flavobacterium</taxon>
    </lineage>
</organism>
<evidence type="ECO:0000259" key="1">
    <source>
        <dbReference type="PROSITE" id="PS51186"/>
    </source>
</evidence>
<dbReference type="Proteomes" id="UP000289734">
    <property type="component" value="Unassembled WGS sequence"/>
</dbReference>
<dbReference type="PROSITE" id="PS51186">
    <property type="entry name" value="GNAT"/>
    <property type="match status" value="1"/>
</dbReference>
<gene>
    <name evidence="2" type="ORF">EQG68_12905</name>
</gene>
<keyword evidence="2" id="KW-0808">Transferase</keyword>
<keyword evidence="3" id="KW-1185">Reference proteome</keyword>
<sequence>MLTLSFTPFPILESNRLLLRAVTVDDVNEVMELRGNPETMKFIPRPLVTSPEMALEHIAMISEKIENNIGINWAITIKGNPKLLGIIGHYRIQPENYRSEIGYMLLPEYQNQGITSEAINIVLDYGFNVLNFHSVEAVVDPENYVSCKVLEKNGFVKEAHFLENEYWDGKFWDSVVYSLLKRNFVKKNY</sequence>
<evidence type="ECO:0000313" key="3">
    <source>
        <dbReference type="Proteomes" id="UP000289734"/>
    </source>
</evidence>
<protein>
    <submittedName>
        <fullName evidence="2">N-acetyltransferase</fullName>
    </submittedName>
</protein>
<reference evidence="3" key="1">
    <citation type="submission" date="2019-01" db="EMBL/GenBank/DDBJ databases">
        <title>Cytophagaceae bacterium strain CAR-16.</title>
        <authorList>
            <person name="Chen W.-M."/>
        </authorList>
    </citation>
    <scope>NUCLEOTIDE SEQUENCE [LARGE SCALE GENOMIC DNA]</scope>
    <source>
        <strain evidence="3">ICH-30</strain>
    </source>
</reference>
<dbReference type="RefSeq" id="WP_129465304.1">
    <property type="nucleotide sequence ID" value="NZ_SBKQ01000014.1"/>
</dbReference>
<comment type="caution">
    <text evidence="2">The sequence shown here is derived from an EMBL/GenBank/DDBJ whole genome shotgun (WGS) entry which is preliminary data.</text>
</comment>
<dbReference type="Gene3D" id="3.40.630.30">
    <property type="match status" value="1"/>
</dbReference>
<dbReference type="GO" id="GO:0016747">
    <property type="term" value="F:acyltransferase activity, transferring groups other than amino-acyl groups"/>
    <property type="evidence" value="ECO:0007669"/>
    <property type="project" value="InterPro"/>
</dbReference>
<proteinExistence type="predicted"/>
<dbReference type="InterPro" id="IPR051531">
    <property type="entry name" value="N-acetyltransferase"/>
</dbReference>
<evidence type="ECO:0000313" key="2">
    <source>
        <dbReference type="EMBL" id="RXR29378.1"/>
    </source>
</evidence>
<feature type="domain" description="N-acetyltransferase" evidence="1">
    <location>
        <begin position="17"/>
        <end position="173"/>
    </location>
</feature>
<dbReference type="PANTHER" id="PTHR43792:SF1">
    <property type="entry name" value="N-ACETYLTRANSFERASE DOMAIN-CONTAINING PROTEIN"/>
    <property type="match status" value="1"/>
</dbReference>
<dbReference type="InterPro" id="IPR000182">
    <property type="entry name" value="GNAT_dom"/>
</dbReference>
<name>A0A4Q1KHX9_9FLAO</name>
<dbReference type="InterPro" id="IPR016181">
    <property type="entry name" value="Acyl_CoA_acyltransferase"/>
</dbReference>
<dbReference type="AlphaFoldDB" id="A0A4Q1KHX9"/>
<dbReference type="OrthoDB" id="9811523at2"/>
<accession>A0A4Q1KHX9</accession>
<dbReference type="EMBL" id="SBKQ01000014">
    <property type="protein sequence ID" value="RXR29378.1"/>
    <property type="molecule type" value="Genomic_DNA"/>
</dbReference>
<dbReference type="PANTHER" id="PTHR43792">
    <property type="entry name" value="GNAT FAMILY, PUTATIVE (AFU_ORTHOLOGUE AFUA_3G00765)-RELATED-RELATED"/>
    <property type="match status" value="1"/>
</dbReference>
<dbReference type="SUPFAM" id="SSF55729">
    <property type="entry name" value="Acyl-CoA N-acyltransferases (Nat)"/>
    <property type="match status" value="1"/>
</dbReference>